<proteinExistence type="inferred from homology"/>
<dbReference type="PANTHER" id="PTHR11002">
    <property type="entry name" value="CARBONIC ANHYDRASE"/>
    <property type="match status" value="1"/>
</dbReference>
<name>A0AB73B5L0_CORFL</name>
<keyword evidence="3" id="KW-0862">Zinc</keyword>
<dbReference type="InterPro" id="IPR036874">
    <property type="entry name" value="Carbonic_anhydrase_sf"/>
</dbReference>
<dbReference type="InterPro" id="IPR001765">
    <property type="entry name" value="Carbonic_anhydrase"/>
</dbReference>
<feature type="binding site" evidence="3">
    <location>
        <position position="113"/>
    </location>
    <ligand>
        <name>Zn(2+)</name>
        <dbReference type="ChEBI" id="CHEBI:29105"/>
    </ligand>
</feature>
<feature type="binding site" evidence="3">
    <location>
        <position position="57"/>
    </location>
    <ligand>
        <name>Zn(2+)</name>
        <dbReference type="ChEBI" id="CHEBI:29105"/>
    </ligand>
</feature>
<organism evidence="4 5">
    <name type="scientific">Corynebacterium flavescens</name>
    <dbReference type="NCBI Taxonomy" id="28028"/>
    <lineage>
        <taxon>Bacteria</taxon>
        <taxon>Bacillati</taxon>
        <taxon>Actinomycetota</taxon>
        <taxon>Actinomycetes</taxon>
        <taxon>Mycobacteriales</taxon>
        <taxon>Corynebacteriaceae</taxon>
        <taxon>Corynebacterium</taxon>
    </lineage>
</organism>
<feature type="binding site" evidence="3">
    <location>
        <position position="59"/>
    </location>
    <ligand>
        <name>Zn(2+)</name>
        <dbReference type="ChEBI" id="CHEBI:29105"/>
    </ligand>
</feature>
<dbReference type="SUPFAM" id="SSF53056">
    <property type="entry name" value="beta-carbonic anhydrase, cab"/>
    <property type="match status" value="1"/>
</dbReference>
<comment type="cofactor">
    <cofactor evidence="3">
        <name>Zn(2+)</name>
        <dbReference type="ChEBI" id="CHEBI:29105"/>
    </cofactor>
    <text evidence="3">Binds 1 zinc ion per subunit.</text>
</comment>
<evidence type="ECO:0000256" key="2">
    <source>
        <dbReference type="ARBA" id="ARBA00024993"/>
    </source>
</evidence>
<dbReference type="Proteomes" id="UP000315353">
    <property type="component" value="Unassembled WGS sequence"/>
</dbReference>
<reference evidence="4 5" key="1">
    <citation type="submission" date="2019-06" db="EMBL/GenBank/DDBJ databases">
        <title>Whole genome shotgun sequence of Corynebacterium flavescens NBRC 14136.</title>
        <authorList>
            <person name="Hosoyama A."/>
            <person name="Uohara A."/>
            <person name="Ohji S."/>
            <person name="Ichikawa N."/>
        </authorList>
    </citation>
    <scope>NUCLEOTIDE SEQUENCE [LARGE SCALE GENOMIC DNA]</scope>
    <source>
        <strain evidence="4 5">NBRC 14136</strain>
    </source>
</reference>
<dbReference type="GO" id="GO:0004089">
    <property type="term" value="F:carbonate dehydratase activity"/>
    <property type="evidence" value="ECO:0007669"/>
    <property type="project" value="InterPro"/>
</dbReference>
<evidence type="ECO:0000256" key="1">
    <source>
        <dbReference type="ARBA" id="ARBA00006217"/>
    </source>
</evidence>
<evidence type="ECO:0000313" key="4">
    <source>
        <dbReference type="EMBL" id="GEB96979.1"/>
    </source>
</evidence>
<dbReference type="GO" id="GO:0008270">
    <property type="term" value="F:zinc ion binding"/>
    <property type="evidence" value="ECO:0007669"/>
    <property type="project" value="InterPro"/>
</dbReference>
<sequence length="210" mass="22443">MGMPLSKVPHEPQKVWEALQEGNRRLVTGNVIAVSQMADERYQLTAGQDPRVIVLSCSDSRAPIEHVFNIGFGDAFVIRTAGHVLDNAVLASLDYALENLHANLLVVMGHQSCGAVAAAASFLSGKSDLPTGLQRPIIEKVATCALVAQRDGRDTTADFERENTVQTVSQIISDVPAARRLLDSGTLGVVGARYLLEDSSVETVATHGVQ</sequence>
<evidence type="ECO:0000313" key="5">
    <source>
        <dbReference type="Proteomes" id="UP000315353"/>
    </source>
</evidence>
<comment type="function">
    <text evidence="2">Catalyzes the reversible hydration of carbon dioxide to form bicarbonate.</text>
</comment>
<dbReference type="AlphaFoldDB" id="A0AB73B5L0"/>
<dbReference type="SMART" id="SM00947">
    <property type="entry name" value="Pro_CA"/>
    <property type="match status" value="1"/>
</dbReference>
<accession>A0AB73B5L0</accession>
<protein>
    <submittedName>
        <fullName evidence="4">Carbonic anhydrase</fullName>
    </submittedName>
</protein>
<dbReference type="EMBL" id="BJNB01000004">
    <property type="protein sequence ID" value="GEB96979.1"/>
    <property type="molecule type" value="Genomic_DNA"/>
</dbReference>
<dbReference type="PANTHER" id="PTHR11002:SF79">
    <property type="entry name" value="CARBONIC ANHYDRASE 2"/>
    <property type="match status" value="1"/>
</dbReference>
<feature type="binding site" evidence="3">
    <location>
        <position position="110"/>
    </location>
    <ligand>
        <name>Zn(2+)</name>
        <dbReference type="ChEBI" id="CHEBI:29105"/>
    </ligand>
</feature>
<dbReference type="Pfam" id="PF00484">
    <property type="entry name" value="Pro_CA"/>
    <property type="match status" value="1"/>
</dbReference>
<evidence type="ECO:0000256" key="3">
    <source>
        <dbReference type="PIRSR" id="PIRSR601765-1"/>
    </source>
</evidence>
<keyword evidence="3" id="KW-0479">Metal-binding</keyword>
<gene>
    <name evidence="4" type="ORF">CFL01nite_04740</name>
</gene>
<comment type="similarity">
    <text evidence="1">Belongs to the beta-class carbonic anhydrase family.</text>
</comment>
<dbReference type="Gene3D" id="3.40.1050.10">
    <property type="entry name" value="Carbonic anhydrase"/>
    <property type="match status" value="1"/>
</dbReference>
<comment type="caution">
    <text evidence="4">The sequence shown here is derived from an EMBL/GenBank/DDBJ whole genome shotgun (WGS) entry which is preliminary data.</text>
</comment>